<keyword evidence="2" id="KW-1185">Reference proteome</keyword>
<reference evidence="1" key="1">
    <citation type="submission" date="2022-06" db="EMBL/GenBank/DDBJ databases">
        <title>Uncovering the hologenomic basis of an extraordinary plant invasion.</title>
        <authorList>
            <person name="Bieker V.C."/>
            <person name="Martin M.D."/>
            <person name="Gilbert T."/>
            <person name="Hodgins K."/>
            <person name="Battlay P."/>
            <person name="Petersen B."/>
            <person name="Wilson J."/>
        </authorList>
    </citation>
    <scope>NUCLEOTIDE SEQUENCE</scope>
    <source>
        <strain evidence="1">AA19_3_7</strain>
        <tissue evidence="1">Leaf</tissue>
    </source>
</reference>
<name>A0AAD5C5A5_AMBAR</name>
<feature type="non-terminal residue" evidence="1">
    <location>
        <position position="94"/>
    </location>
</feature>
<dbReference type="AlphaFoldDB" id="A0AAD5C5A5"/>
<comment type="caution">
    <text evidence="1">The sequence shown here is derived from an EMBL/GenBank/DDBJ whole genome shotgun (WGS) entry which is preliminary data.</text>
</comment>
<organism evidence="1 2">
    <name type="scientific">Ambrosia artemisiifolia</name>
    <name type="common">Common ragweed</name>
    <dbReference type="NCBI Taxonomy" id="4212"/>
    <lineage>
        <taxon>Eukaryota</taxon>
        <taxon>Viridiplantae</taxon>
        <taxon>Streptophyta</taxon>
        <taxon>Embryophyta</taxon>
        <taxon>Tracheophyta</taxon>
        <taxon>Spermatophyta</taxon>
        <taxon>Magnoliopsida</taxon>
        <taxon>eudicotyledons</taxon>
        <taxon>Gunneridae</taxon>
        <taxon>Pentapetalae</taxon>
        <taxon>asterids</taxon>
        <taxon>campanulids</taxon>
        <taxon>Asterales</taxon>
        <taxon>Asteraceae</taxon>
        <taxon>Asteroideae</taxon>
        <taxon>Heliantheae alliance</taxon>
        <taxon>Heliantheae</taxon>
        <taxon>Ambrosia</taxon>
    </lineage>
</organism>
<accession>A0AAD5C5A5</accession>
<sequence>ILYDLRRLALHNHHHITIPIGDESVHRTIRLLLPPRAHVTRLFRRLWREDKLVFSSELSTGLFTSSLLAAKRRLSGSQIPFIRKRVFISLIEQR</sequence>
<evidence type="ECO:0000313" key="2">
    <source>
        <dbReference type="Proteomes" id="UP001206925"/>
    </source>
</evidence>
<protein>
    <submittedName>
        <fullName evidence="1">Uncharacterized protein</fullName>
    </submittedName>
</protein>
<dbReference type="Proteomes" id="UP001206925">
    <property type="component" value="Unassembled WGS sequence"/>
</dbReference>
<gene>
    <name evidence="1" type="ORF">M8C21_027327</name>
</gene>
<evidence type="ECO:0000313" key="1">
    <source>
        <dbReference type="EMBL" id="KAI7734990.1"/>
    </source>
</evidence>
<proteinExistence type="predicted"/>
<dbReference type="EMBL" id="JAMZMK010009595">
    <property type="protein sequence ID" value="KAI7734990.1"/>
    <property type="molecule type" value="Genomic_DNA"/>
</dbReference>